<evidence type="ECO:0000259" key="5">
    <source>
        <dbReference type="Pfam" id="PF14677"/>
    </source>
</evidence>
<dbReference type="InterPro" id="IPR029305">
    <property type="entry name" value="FANCI_S1-cap"/>
</dbReference>
<evidence type="ECO:0000259" key="4">
    <source>
        <dbReference type="Pfam" id="PF14676"/>
    </source>
</evidence>
<name>A0ABY7FJF4_MYAAR</name>
<sequence>MDKKITSLAEENKLEELRACLQNASNDELCQMIERKVLKGRNDTFTLVRAVLLGSPIESPGSVDRRCAVYRQCISALQKNELNNKMASELIGLLMLEADSLPGQTLAELAGIYIDCIKSDTPPTSKCLELLPKILSALGSQDRVVYAGNQMKGTEYKGHVLNSICSCRWSAGSVVHLAAMFKDVPLTSDELRFVLEKVLRMLPELDMGDIPALTYQLLLLSTKGHKKLVLEGVIKFFSDQDSKHRHTDEQQEFSEDLLDETGASLETLRLTEGTAILHISLTVKEHQDLGREFIKCLKIFDFLKSTVLKSYRDVERHGQSSWLQDIVPDTSAVDDYIMQTVQNSTYGWDHVIQGLVELGFLLMDAFGPKAPFGRIDLQPSMPSGPTHQACKLGTKILLKTFKSHEMVRSEILDQIFNRIITKATTPVSHFLEGLLRAIQPLLKHSMALKDALMVTLRKAMFSRQLESRKIGASGFLMVLKHFRVLGGVRSSQASQSSLSTSQIEVDIHSVVSPSSHEGLCLEILGNLRRCLSQQADVRLLLYQGLIEVLDRNSQLGEAILSMLQAQLKSYYERNTDISPPLRLDTCIIGQGEQAHLICCIQQCLVKCREQSGQGESEGGGDEDDGDGASELEGVMSNLTDRMITAEMEDFELDKSADYSLANCVGVRNNIFAILILGTYEALMEYAFLAGKLSETRVRHILQLYENYRKLSEVVREKAGGAGGKKTKSVAKAPQSLLSLKMVTQILHVTIGDSEKDSDLRESLVMTSDFLKYILGVALQKLVHLQDNGYCEGIEGRLLLGYYIRSQGDDRNPGVRERQIVTLTLEGLGSAIAIATQQYSSQLDKFLDSLDLEGSDRQQFESLDDKIYFNIKYLQRQLATVLGGDEDQRCWRQVGLLLGVIQHLCMALSPRYMQCEHIVAWLEKHAREQAIDDLSLVKSLLTMLLTLGRRWRGNVVALRDLAQDIHSQIGDIDPDIEMDGCTNFAVVSVRSAAPTVLQLVVQQSDQELDDIDWVISRTRAEHQVAVTGQTGGESPQLTQREGHEKSICTRLGMLVNTLHELVQTSLPVGTCTEHLLKLLVRIYTTLTSLVKYNLWMYTSGSGHMSGRFEKLVKLSGSNLTQHCYAIITYIQATESEKVQHAAPDKGKKKKDGKKAAPPAGKYERFLIQLSKKAKVNLMEHMKHSTSRDFRINPSVLARVAEEQQESSGDESDGSLDNSSHDDTHTQGDGQRVVNRDSSSDGSDQENDHSVVNRPQVSQEPAKKRPRLGTKRKGKASS</sequence>
<feature type="domain" description="FANCI solenoid 4" evidence="6">
    <location>
        <begin position="957"/>
        <end position="1193"/>
    </location>
</feature>
<evidence type="ECO:0000313" key="9">
    <source>
        <dbReference type="EMBL" id="WAR22215.1"/>
    </source>
</evidence>
<dbReference type="PANTHER" id="PTHR21818:SF0">
    <property type="entry name" value="FANCONI ANEMIA GROUP I PROTEIN"/>
    <property type="match status" value="1"/>
</dbReference>
<dbReference type="InterPro" id="IPR029312">
    <property type="entry name" value="FANCI_HD2"/>
</dbReference>
<gene>
    <name evidence="9" type="ORF">MAR_016189</name>
</gene>
<reference evidence="9" key="1">
    <citation type="submission" date="2022-11" db="EMBL/GenBank/DDBJ databases">
        <title>Centuries of genome instability and evolution in soft-shell clam transmissible cancer (bioRxiv).</title>
        <authorList>
            <person name="Hart S.F.M."/>
            <person name="Yonemitsu M.A."/>
            <person name="Giersch R.M."/>
            <person name="Beal B.F."/>
            <person name="Arriagada G."/>
            <person name="Davis B.W."/>
            <person name="Ostrander E.A."/>
            <person name="Goff S.P."/>
            <person name="Metzger M.J."/>
        </authorList>
    </citation>
    <scope>NUCLEOTIDE SEQUENCE</scope>
    <source>
        <strain evidence="9">MELC-2E11</strain>
        <tissue evidence="9">Siphon/mantle</tissue>
    </source>
</reference>
<feature type="domain" description="FANCI helical" evidence="7">
    <location>
        <begin position="298"/>
        <end position="343"/>
    </location>
</feature>
<feature type="compositionally biased region" description="Acidic residues" evidence="1">
    <location>
        <begin position="1201"/>
        <end position="1212"/>
    </location>
</feature>
<feature type="compositionally biased region" description="Basic residues" evidence="1">
    <location>
        <begin position="1262"/>
        <end position="1276"/>
    </location>
</feature>
<accession>A0ABY7FJF4</accession>
<feature type="region of interest" description="Disordered" evidence="1">
    <location>
        <begin position="1199"/>
        <end position="1276"/>
    </location>
</feature>
<dbReference type="Pfam" id="PF14674">
    <property type="entry name" value="FANCI_S1-cap"/>
    <property type="match status" value="1"/>
</dbReference>
<protein>
    <submittedName>
        <fullName evidence="9">FANCI-like protein</fullName>
    </submittedName>
</protein>
<feature type="domain" description="FANCI solenoid 1 cap" evidence="2">
    <location>
        <begin position="1"/>
        <end position="54"/>
    </location>
</feature>
<dbReference type="Pfam" id="PF14680">
    <property type="entry name" value="FANCI_HD2"/>
    <property type="match status" value="1"/>
</dbReference>
<evidence type="ECO:0000313" key="10">
    <source>
        <dbReference type="Proteomes" id="UP001164746"/>
    </source>
</evidence>
<dbReference type="InterPro" id="IPR029310">
    <property type="entry name" value="FANCI_HD1"/>
</dbReference>
<evidence type="ECO:0000256" key="1">
    <source>
        <dbReference type="SAM" id="MobiDB-lite"/>
    </source>
</evidence>
<dbReference type="PANTHER" id="PTHR21818">
    <property type="entry name" value="BC025462 PROTEIN"/>
    <property type="match status" value="1"/>
</dbReference>
<organism evidence="9 10">
    <name type="scientific">Mya arenaria</name>
    <name type="common">Soft-shell clam</name>
    <dbReference type="NCBI Taxonomy" id="6604"/>
    <lineage>
        <taxon>Eukaryota</taxon>
        <taxon>Metazoa</taxon>
        <taxon>Spiralia</taxon>
        <taxon>Lophotrochozoa</taxon>
        <taxon>Mollusca</taxon>
        <taxon>Bivalvia</taxon>
        <taxon>Autobranchia</taxon>
        <taxon>Heteroconchia</taxon>
        <taxon>Euheterodonta</taxon>
        <taxon>Imparidentia</taxon>
        <taxon>Neoheterodontei</taxon>
        <taxon>Myida</taxon>
        <taxon>Myoidea</taxon>
        <taxon>Myidae</taxon>
        <taxon>Mya</taxon>
    </lineage>
</organism>
<dbReference type="Pfam" id="PF14678">
    <property type="entry name" value="FANCI_S4"/>
    <property type="match status" value="1"/>
</dbReference>
<dbReference type="Pfam" id="PF14675">
    <property type="entry name" value="FANCI_S1"/>
    <property type="match status" value="1"/>
</dbReference>
<evidence type="ECO:0000259" key="3">
    <source>
        <dbReference type="Pfam" id="PF14675"/>
    </source>
</evidence>
<dbReference type="EMBL" id="CP111023">
    <property type="protein sequence ID" value="WAR22215.1"/>
    <property type="molecule type" value="Genomic_DNA"/>
</dbReference>
<feature type="domain" description="FANCI helical" evidence="8">
    <location>
        <begin position="491"/>
        <end position="714"/>
    </location>
</feature>
<dbReference type="Pfam" id="PF14679">
    <property type="entry name" value="FANCI_HD1"/>
    <property type="match status" value="1"/>
</dbReference>
<dbReference type="InterPro" id="IPR029308">
    <property type="entry name" value="FANCI_S1"/>
</dbReference>
<keyword evidence="10" id="KW-1185">Reference proteome</keyword>
<dbReference type="Proteomes" id="UP001164746">
    <property type="component" value="Chromosome 12"/>
</dbReference>
<feature type="domain" description="FANCI solenoid 3" evidence="5">
    <location>
        <begin position="736"/>
        <end position="943"/>
    </location>
</feature>
<dbReference type="InterPro" id="IPR029314">
    <property type="entry name" value="FANCI_S4"/>
</dbReference>
<dbReference type="InterPro" id="IPR026171">
    <property type="entry name" value="FANCI"/>
</dbReference>
<feature type="domain" description="FANCI solenoid 1" evidence="3">
    <location>
        <begin position="64"/>
        <end position="283"/>
    </location>
</feature>
<feature type="region of interest" description="Disordered" evidence="1">
    <location>
        <begin position="1138"/>
        <end position="1157"/>
    </location>
</feature>
<dbReference type="Pfam" id="PF14676">
    <property type="entry name" value="FANCI_S2"/>
    <property type="match status" value="1"/>
</dbReference>
<proteinExistence type="predicted"/>
<dbReference type="InterPro" id="IPR029313">
    <property type="entry name" value="FANCI_S3"/>
</dbReference>
<evidence type="ECO:0000259" key="8">
    <source>
        <dbReference type="Pfam" id="PF14680"/>
    </source>
</evidence>
<evidence type="ECO:0000259" key="6">
    <source>
        <dbReference type="Pfam" id="PF14678"/>
    </source>
</evidence>
<evidence type="ECO:0000259" key="7">
    <source>
        <dbReference type="Pfam" id="PF14679"/>
    </source>
</evidence>
<dbReference type="Pfam" id="PF14677">
    <property type="entry name" value="FANCI_S3"/>
    <property type="match status" value="1"/>
</dbReference>
<feature type="domain" description="FANCI solenoid 2" evidence="4">
    <location>
        <begin position="351"/>
        <end position="432"/>
    </location>
</feature>
<dbReference type="InterPro" id="IPR029315">
    <property type="entry name" value="FANCI_S2"/>
</dbReference>
<evidence type="ECO:0000259" key="2">
    <source>
        <dbReference type="Pfam" id="PF14674"/>
    </source>
</evidence>